<evidence type="ECO:0000256" key="19">
    <source>
        <dbReference type="ARBA" id="ARBA00048883"/>
    </source>
</evidence>
<gene>
    <name evidence="24" type="ORF">SNE40_011986</name>
</gene>
<comment type="catalytic activity">
    <reaction evidence="18">
        <text>L-seryl-[protein] + ATP = O-phospho-L-seryl-[protein] + ADP + H(+)</text>
        <dbReference type="Rhea" id="RHEA:17989"/>
        <dbReference type="Rhea" id="RHEA-COMP:9863"/>
        <dbReference type="Rhea" id="RHEA-COMP:11604"/>
        <dbReference type="ChEBI" id="CHEBI:15378"/>
        <dbReference type="ChEBI" id="CHEBI:29999"/>
        <dbReference type="ChEBI" id="CHEBI:30616"/>
        <dbReference type="ChEBI" id="CHEBI:83421"/>
        <dbReference type="ChEBI" id="CHEBI:456216"/>
        <dbReference type="EC" id="2.7.11.1"/>
    </reaction>
</comment>
<keyword evidence="9" id="KW-0677">Repeat</keyword>
<keyword evidence="13 20" id="KW-0067">ATP-binding</keyword>
<dbReference type="InterPro" id="IPR011009">
    <property type="entry name" value="Kinase-like_dom_sf"/>
</dbReference>
<comment type="subcellular location">
    <subcellularLocation>
        <location evidence="1">Cytoplasm</location>
    </subcellularLocation>
</comment>
<dbReference type="PANTHER" id="PTHR24348">
    <property type="entry name" value="SERINE/THREONINE-PROTEIN KINASE UNC-51-RELATED"/>
    <property type="match status" value="1"/>
</dbReference>
<name>A0AAN8JN20_PATCE</name>
<dbReference type="CDD" id="cd14121">
    <property type="entry name" value="STKc_ULK3"/>
    <property type="match status" value="1"/>
</dbReference>
<evidence type="ECO:0000256" key="16">
    <source>
        <dbReference type="ARBA" id="ARBA00032242"/>
    </source>
</evidence>
<dbReference type="GO" id="GO:0015031">
    <property type="term" value="P:protein transport"/>
    <property type="evidence" value="ECO:0007669"/>
    <property type="project" value="UniProtKB-KW"/>
</dbReference>
<keyword evidence="5" id="KW-0813">Transport</keyword>
<dbReference type="PROSITE" id="PS50011">
    <property type="entry name" value="PROTEIN_KINASE_DOM"/>
    <property type="match status" value="1"/>
</dbReference>
<dbReference type="Proteomes" id="UP001347796">
    <property type="component" value="Unassembled WGS sequence"/>
</dbReference>
<accession>A0AAN8JN20</accession>
<dbReference type="GO" id="GO:0034045">
    <property type="term" value="C:phagophore assembly site membrane"/>
    <property type="evidence" value="ECO:0007669"/>
    <property type="project" value="TreeGrafter"/>
</dbReference>
<dbReference type="InterPro" id="IPR045269">
    <property type="entry name" value="Atg1-like"/>
</dbReference>
<evidence type="ECO:0000256" key="21">
    <source>
        <dbReference type="RuleBase" id="RU000304"/>
    </source>
</evidence>
<evidence type="ECO:0000256" key="10">
    <source>
        <dbReference type="ARBA" id="ARBA00022741"/>
    </source>
</evidence>
<dbReference type="GO" id="GO:0000422">
    <property type="term" value="P:autophagy of mitochondrion"/>
    <property type="evidence" value="ECO:0007669"/>
    <property type="project" value="TreeGrafter"/>
</dbReference>
<keyword evidence="8" id="KW-0808">Transferase</keyword>
<evidence type="ECO:0000256" key="3">
    <source>
        <dbReference type="ARBA" id="ARBA00012674"/>
    </source>
</evidence>
<evidence type="ECO:0000256" key="12">
    <source>
        <dbReference type="ARBA" id="ARBA00022801"/>
    </source>
</evidence>
<organism evidence="24 25">
    <name type="scientific">Patella caerulea</name>
    <name type="common">Rayed Mediterranean limpet</name>
    <dbReference type="NCBI Taxonomy" id="87958"/>
    <lineage>
        <taxon>Eukaryota</taxon>
        <taxon>Metazoa</taxon>
        <taxon>Spiralia</taxon>
        <taxon>Lophotrochozoa</taxon>
        <taxon>Mollusca</taxon>
        <taxon>Gastropoda</taxon>
        <taxon>Patellogastropoda</taxon>
        <taxon>Patelloidea</taxon>
        <taxon>Patellidae</taxon>
        <taxon>Patella</taxon>
    </lineage>
</organism>
<evidence type="ECO:0000256" key="14">
    <source>
        <dbReference type="ARBA" id="ARBA00022927"/>
    </source>
</evidence>
<evidence type="ECO:0000256" key="20">
    <source>
        <dbReference type="PROSITE-ProRule" id="PRU10141"/>
    </source>
</evidence>
<dbReference type="InterPro" id="IPR017441">
    <property type="entry name" value="Protein_kinase_ATP_BS"/>
</dbReference>
<dbReference type="FunFam" id="1.20.58.80:FF:000004">
    <property type="entry name" value="Vacuolar protein sorting-associated protein 4"/>
    <property type="match status" value="1"/>
</dbReference>
<dbReference type="Pfam" id="PF04212">
    <property type="entry name" value="MIT"/>
    <property type="match status" value="1"/>
</dbReference>
<evidence type="ECO:0000256" key="4">
    <source>
        <dbReference type="ARBA" id="ARBA00021644"/>
    </source>
</evidence>
<dbReference type="AlphaFoldDB" id="A0AAN8JN20"/>
<evidence type="ECO:0000313" key="24">
    <source>
        <dbReference type="EMBL" id="KAK6179680.1"/>
    </source>
</evidence>
<keyword evidence="14" id="KW-0653">Protein transport</keyword>
<dbReference type="EC" id="3.6.4.6" evidence="3"/>
<feature type="domain" description="Protein kinase" evidence="23">
    <location>
        <begin position="18"/>
        <end position="274"/>
    </location>
</feature>
<evidence type="ECO:0000256" key="13">
    <source>
        <dbReference type="ARBA" id="ARBA00022840"/>
    </source>
</evidence>
<keyword evidence="7 21" id="KW-0723">Serine/threonine-protein kinase</keyword>
<keyword evidence="6" id="KW-0963">Cytoplasm</keyword>
<evidence type="ECO:0000256" key="9">
    <source>
        <dbReference type="ARBA" id="ARBA00022737"/>
    </source>
</evidence>
<feature type="binding site" evidence="20">
    <location>
        <position position="52"/>
    </location>
    <ligand>
        <name>ATP</name>
        <dbReference type="ChEBI" id="CHEBI:30616"/>
    </ligand>
</feature>
<dbReference type="GO" id="GO:0010506">
    <property type="term" value="P:regulation of autophagy"/>
    <property type="evidence" value="ECO:0007669"/>
    <property type="project" value="InterPro"/>
</dbReference>
<dbReference type="InterPro" id="IPR008271">
    <property type="entry name" value="Ser/Thr_kinase_AS"/>
</dbReference>
<keyword evidence="10 20" id="KW-0547">Nucleotide-binding</keyword>
<evidence type="ECO:0000256" key="15">
    <source>
        <dbReference type="ARBA" id="ARBA00023006"/>
    </source>
</evidence>
<dbReference type="EMBL" id="JAZGQO010000008">
    <property type="protein sequence ID" value="KAK6179680.1"/>
    <property type="molecule type" value="Genomic_DNA"/>
</dbReference>
<dbReference type="InterPro" id="IPR000719">
    <property type="entry name" value="Prot_kinase_dom"/>
</dbReference>
<evidence type="ECO:0000259" key="23">
    <source>
        <dbReference type="PROSITE" id="PS50011"/>
    </source>
</evidence>
<evidence type="ECO:0000256" key="7">
    <source>
        <dbReference type="ARBA" id="ARBA00022527"/>
    </source>
</evidence>
<comment type="catalytic activity">
    <reaction evidence="17">
        <text>L-threonyl-[protein] + ATP = O-phospho-L-threonyl-[protein] + ADP + H(+)</text>
        <dbReference type="Rhea" id="RHEA:46608"/>
        <dbReference type="Rhea" id="RHEA-COMP:11060"/>
        <dbReference type="Rhea" id="RHEA-COMP:11605"/>
        <dbReference type="ChEBI" id="CHEBI:15378"/>
        <dbReference type="ChEBI" id="CHEBI:30013"/>
        <dbReference type="ChEBI" id="CHEBI:30616"/>
        <dbReference type="ChEBI" id="CHEBI:61977"/>
        <dbReference type="ChEBI" id="CHEBI:456216"/>
        <dbReference type="EC" id="2.7.11.1"/>
    </reaction>
</comment>
<dbReference type="Gene3D" id="1.10.510.10">
    <property type="entry name" value="Transferase(Phosphotransferase) domain 1"/>
    <property type="match status" value="1"/>
</dbReference>
<dbReference type="FunFam" id="1.10.510.10:FF:000571">
    <property type="entry name" value="Maternal embryonic leucine zipper kinase"/>
    <property type="match status" value="1"/>
</dbReference>
<comment type="catalytic activity">
    <reaction evidence="19">
        <text>ATP + H2O = ADP + phosphate + H(+)</text>
        <dbReference type="Rhea" id="RHEA:13065"/>
        <dbReference type="ChEBI" id="CHEBI:15377"/>
        <dbReference type="ChEBI" id="CHEBI:15378"/>
        <dbReference type="ChEBI" id="CHEBI:30616"/>
        <dbReference type="ChEBI" id="CHEBI:43474"/>
        <dbReference type="ChEBI" id="CHEBI:456216"/>
        <dbReference type="EC" id="3.6.4.6"/>
    </reaction>
</comment>
<evidence type="ECO:0000256" key="6">
    <source>
        <dbReference type="ARBA" id="ARBA00022490"/>
    </source>
</evidence>
<dbReference type="GO" id="GO:0005829">
    <property type="term" value="C:cytosol"/>
    <property type="evidence" value="ECO:0007669"/>
    <property type="project" value="TreeGrafter"/>
</dbReference>
<dbReference type="GO" id="GO:0016787">
    <property type="term" value="F:hydrolase activity"/>
    <property type="evidence" value="ECO:0007669"/>
    <property type="project" value="UniProtKB-KW"/>
</dbReference>
<dbReference type="Pfam" id="PF00069">
    <property type="entry name" value="Pkinase"/>
    <property type="match status" value="1"/>
</dbReference>
<evidence type="ECO:0000256" key="17">
    <source>
        <dbReference type="ARBA" id="ARBA00047899"/>
    </source>
</evidence>
<protein>
    <recommendedName>
        <fullName evidence="4">Serine/threonine-protein kinase ULK3</fullName>
        <ecNumber evidence="2">2.7.11.1</ecNumber>
        <ecNumber evidence="3">3.6.4.6</ecNumber>
    </recommendedName>
    <alternativeName>
        <fullName evidence="16">Unc-51-like kinase 3</fullName>
    </alternativeName>
</protein>
<evidence type="ECO:0000256" key="1">
    <source>
        <dbReference type="ARBA" id="ARBA00004496"/>
    </source>
</evidence>
<dbReference type="InterPro" id="IPR036181">
    <property type="entry name" value="MIT_dom_sf"/>
</dbReference>
<feature type="coiled-coil region" evidence="22">
    <location>
        <begin position="324"/>
        <end position="351"/>
    </location>
</feature>
<dbReference type="EC" id="2.7.11.1" evidence="2"/>
<dbReference type="PROSITE" id="PS00107">
    <property type="entry name" value="PROTEIN_KINASE_ATP"/>
    <property type="match status" value="1"/>
</dbReference>
<evidence type="ECO:0000313" key="25">
    <source>
        <dbReference type="Proteomes" id="UP001347796"/>
    </source>
</evidence>
<dbReference type="Gene3D" id="3.30.200.20">
    <property type="entry name" value="Phosphorylase Kinase, domain 1"/>
    <property type="match status" value="1"/>
</dbReference>
<keyword evidence="11" id="KW-0418">Kinase</keyword>
<dbReference type="GO" id="GO:0005524">
    <property type="term" value="F:ATP binding"/>
    <property type="evidence" value="ECO:0007669"/>
    <property type="project" value="UniProtKB-UniRule"/>
</dbReference>
<comment type="caution">
    <text evidence="24">The sequence shown here is derived from an EMBL/GenBank/DDBJ whole genome shotgun (WGS) entry which is preliminary data.</text>
</comment>
<dbReference type="FunFam" id="3.30.200.20:FF:000042">
    <property type="entry name" value="Aurora kinase A"/>
    <property type="match status" value="1"/>
</dbReference>
<dbReference type="Gene3D" id="1.20.58.80">
    <property type="entry name" value="Phosphotransferase system, lactose/cellobiose-type IIA subunit"/>
    <property type="match status" value="2"/>
</dbReference>
<keyword evidence="25" id="KW-1185">Reference proteome</keyword>
<dbReference type="SMART" id="SM00745">
    <property type="entry name" value="MIT"/>
    <property type="match status" value="2"/>
</dbReference>
<dbReference type="InterPro" id="IPR007330">
    <property type="entry name" value="MIT_dom"/>
</dbReference>
<dbReference type="SUPFAM" id="SSF116846">
    <property type="entry name" value="MIT domain"/>
    <property type="match status" value="2"/>
</dbReference>
<evidence type="ECO:0000256" key="11">
    <source>
        <dbReference type="ARBA" id="ARBA00022777"/>
    </source>
</evidence>
<evidence type="ECO:0000256" key="18">
    <source>
        <dbReference type="ARBA" id="ARBA00048679"/>
    </source>
</evidence>
<dbReference type="PANTHER" id="PTHR24348:SF65">
    <property type="entry name" value="SERINE_THREONINE-PROTEIN KINASE ULK3"/>
    <property type="match status" value="1"/>
</dbReference>
<dbReference type="PROSITE" id="PS00108">
    <property type="entry name" value="PROTEIN_KINASE_ST"/>
    <property type="match status" value="1"/>
</dbReference>
<evidence type="ECO:0000256" key="22">
    <source>
        <dbReference type="SAM" id="Coils"/>
    </source>
</evidence>
<keyword evidence="15" id="KW-0072">Autophagy</keyword>
<dbReference type="GO" id="GO:0042594">
    <property type="term" value="P:response to starvation"/>
    <property type="evidence" value="ECO:0007669"/>
    <property type="project" value="TreeGrafter"/>
</dbReference>
<dbReference type="SUPFAM" id="SSF56112">
    <property type="entry name" value="Protein kinase-like (PK-like)"/>
    <property type="match status" value="1"/>
</dbReference>
<evidence type="ECO:0000256" key="2">
    <source>
        <dbReference type="ARBA" id="ARBA00012513"/>
    </source>
</evidence>
<comment type="similarity">
    <text evidence="21">Belongs to the protein kinase superfamily.</text>
</comment>
<evidence type="ECO:0000256" key="8">
    <source>
        <dbReference type="ARBA" id="ARBA00022679"/>
    </source>
</evidence>
<dbReference type="GO" id="GO:0004674">
    <property type="term" value="F:protein serine/threonine kinase activity"/>
    <property type="evidence" value="ECO:0007669"/>
    <property type="project" value="UniProtKB-KW"/>
</dbReference>
<sequence length="498" mass="57290">MAGRPSSAPSAIPQLKDFVFTEKLGSGTYATVYKAYRKTGVREVVAVKCVLKGSLNKTSTENLLTEIELLKKLKHESIVELKDFRWDDGYIYLIMEYCSGGDLSHFIRKKRALPEQIVRRFLQQIAQAMKFLWDNNVAHMDLKPQNILLTSTTNPRLKLADFGFAKNLYDGDTLYTMRGSPLYMAPEIICHGTYDARVDLWSIGVILYECLFGRAPFASKSFKELGAKIWDQKSVELPYGVDISDKARDLVLRLLKRNPDDRISFEEFFAHPFVDMCHTPNSKSLEKATALVTKACEHDKAGEYEAAVRLYFEGLEYFIPAIHYEEDSNRKNILRRKVKEYMKRAEVLKQLLKPGHLPEHRLQDIKHELTNSTNQQSQQSTVSDKLSTLMELCNDHSEFLAALRLIKAAYHEIEKEEFEQALKHYEMSLGALIKLLPGEAAGPRKDMLNIEIQKWMSEAESIKSYLSVQRLKTNDSSQEEEETHQSYMSRLFIYILIT</sequence>
<dbReference type="GO" id="GO:0005776">
    <property type="term" value="C:autophagosome"/>
    <property type="evidence" value="ECO:0007669"/>
    <property type="project" value="TreeGrafter"/>
</dbReference>
<proteinExistence type="inferred from homology"/>
<dbReference type="SMART" id="SM00220">
    <property type="entry name" value="S_TKc"/>
    <property type="match status" value="1"/>
</dbReference>
<keyword evidence="22" id="KW-0175">Coiled coil</keyword>
<evidence type="ECO:0000256" key="5">
    <source>
        <dbReference type="ARBA" id="ARBA00022448"/>
    </source>
</evidence>
<dbReference type="GO" id="GO:0034727">
    <property type="term" value="P:piecemeal microautophagy of the nucleus"/>
    <property type="evidence" value="ECO:0007669"/>
    <property type="project" value="TreeGrafter"/>
</dbReference>
<keyword evidence="12" id="KW-0378">Hydrolase</keyword>
<dbReference type="GO" id="GO:0061709">
    <property type="term" value="P:reticulophagy"/>
    <property type="evidence" value="ECO:0007669"/>
    <property type="project" value="TreeGrafter"/>
</dbReference>
<reference evidence="24 25" key="1">
    <citation type="submission" date="2024-01" db="EMBL/GenBank/DDBJ databases">
        <title>The genome of the rayed Mediterranean limpet Patella caerulea (Linnaeus, 1758).</title>
        <authorList>
            <person name="Anh-Thu Weber A."/>
            <person name="Halstead-Nussloch G."/>
        </authorList>
    </citation>
    <scope>NUCLEOTIDE SEQUENCE [LARGE SCALE GENOMIC DNA]</scope>
    <source>
        <strain evidence="24">AATW-2023a</strain>
        <tissue evidence="24">Whole specimen</tissue>
    </source>
</reference>
<dbReference type="GO" id="GO:0000045">
    <property type="term" value="P:autophagosome assembly"/>
    <property type="evidence" value="ECO:0007669"/>
    <property type="project" value="TreeGrafter"/>
</dbReference>